<organism evidence="1 2">
    <name type="scientific">Gossypium darwinii</name>
    <name type="common">Darwin's cotton</name>
    <name type="synonym">Gossypium barbadense var. darwinii</name>
    <dbReference type="NCBI Taxonomy" id="34276"/>
    <lineage>
        <taxon>Eukaryota</taxon>
        <taxon>Viridiplantae</taxon>
        <taxon>Streptophyta</taxon>
        <taxon>Embryophyta</taxon>
        <taxon>Tracheophyta</taxon>
        <taxon>Spermatophyta</taxon>
        <taxon>Magnoliopsida</taxon>
        <taxon>eudicotyledons</taxon>
        <taxon>Gunneridae</taxon>
        <taxon>Pentapetalae</taxon>
        <taxon>rosids</taxon>
        <taxon>malvids</taxon>
        <taxon>Malvales</taxon>
        <taxon>Malvaceae</taxon>
        <taxon>Malvoideae</taxon>
        <taxon>Gossypium</taxon>
    </lineage>
</organism>
<gene>
    <name evidence="1" type="ORF">ES288_D11G247200v1</name>
</gene>
<keyword evidence="2" id="KW-1185">Reference proteome</keyword>
<evidence type="ECO:0000313" key="1">
    <source>
        <dbReference type="EMBL" id="TYG46318.1"/>
    </source>
</evidence>
<accession>A0A5D2APG0</accession>
<evidence type="ECO:0000313" key="2">
    <source>
        <dbReference type="Proteomes" id="UP000323506"/>
    </source>
</evidence>
<sequence>MNLSLELKRKNKLKICPLPTQPEAIKSLMDSQKPKNVFRVTPTANNKSCHREVTYENHMVQSGSHKSDDSIHSTMLTSPFPFQRFLFTCPLN</sequence>
<dbReference type="EMBL" id="CM017711">
    <property type="protein sequence ID" value="TYG46318.1"/>
    <property type="molecule type" value="Genomic_DNA"/>
</dbReference>
<reference evidence="1 2" key="1">
    <citation type="submission" date="2019-06" db="EMBL/GenBank/DDBJ databases">
        <title>WGS assembly of Gossypium darwinii.</title>
        <authorList>
            <person name="Chen Z.J."/>
            <person name="Sreedasyam A."/>
            <person name="Ando A."/>
            <person name="Song Q."/>
            <person name="De L."/>
            <person name="Hulse-Kemp A."/>
            <person name="Ding M."/>
            <person name="Ye W."/>
            <person name="Kirkbride R."/>
            <person name="Jenkins J."/>
            <person name="Plott C."/>
            <person name="Lovell J."/>
            <person name="Lin Y.-M."/>
            <person name="Vaughn R."/>
            <person name="Liu B."/>
            <person name="Li W."/>
            <person name="Simpson S."/>
            <person name="Scheffler B."/>
            <person name="Saski C."/>
            <person name="Grover C."/>
            <person name="Hu G."/>
            <person name="Conover J."/>
            <person name="Carlson J."/>
            <person name="Shu S."/>
            <person name="Boston L."/>
            <person name="Williams M."/>
            <person name="Peterson D."/>
            <person name="Mcgee K."/>
            <person name="Jones D."/>
            <person name="Wendel J."/>
            <person name="Stelly D."/>
            <person name="Grimwood J."/>
            <person name="Schmutz J."/>
        </authorList>
    </citation>
    <scope>NUCLEOTIDE SEQUENCE [LARGE SCALE GENOMIC DNA]</scope>
    <source>
        <strain evidence="1">1808015.09</strain>
    </source>
</reference>
<protein>
    <submittedName>
        <fullName evidence="1">Uncharacterized protein</fullName>
    </submittedName>
</protein>
<name>A0A5D2APG0_GOSDA</name>
<dbReference type="AlphaFoldDB" id="A0A5D2APG0"/>
<proteinExistence type="predicted"/>
<dbReference type="Proteomes" id="UP000323506">
    <property type="component" value="Chromosome D11"/>
</dbReference>